<sequence>MVTKSYFLSELEREQYEQQLLLAEQSCKAEELLALDDEELLQLYKEIIGKQSLVS</sequence>
<accession>A0AA42BTV5</accession>
<protein>
    <submittedName>
        <fullName evidence="1">Uncharacterized protein</fullName>
    </submittedName>
</protein>
<dbReference type="EMBL" id="JANCLT010000008">
    <property type="protein sequence ID" value="MCP8969883.1"/>
    <property type="molecule type" value="Genomic_DNA"/>
</dbReference>
<keyword evidence="2" id="KW-1185">Reference proteome</keyword>
<gene>
    <name evidence="1" type="ORF">NK662_15255</name>
</gene>
<dbReference type="Proteomes" id="UP001156102">
    <property type="component" value="Unassembled WGS sequence"/>
</dbReference>
<name>A0AA42BTV5_9BACI</name>
<organism evidence="1 2">
    <name type="scientific">Ectobacillus ponti</name>
    <dbReference type="NCBI Taxonomy" id="2961894"/>
    <lineage>
        <taxon>Bacteria</taxon>
        <taxon>Bacillati</taxon>
        <taxon>Bacillota</taxon>
        <taxon>Bacilli</taxon>
        <taxon>Bacillales</taxon>
        <taxon>Bacillaceae</taxon>
        <taxon>Ectobacillus</taxon>
    </lineage>
</organism>
<evidence type="ECO:0000313" key="1">
    <source>
        <dbReference type="EMBL" id="MCP8969883.1"/>
    </source>
</evidence>
<proteinExistence type="predicted"/>
<reference evidence="1" key="1">
    <citation type="submission" date="2022-07" db="EMBL/GenBank/DDBJ databases">
        <authorList>
            <person name="Li W.-J."/>
            <person name="Deng Q.-Q."/>
        </authorList>
    </citation>
    <scope>NUCLEOTIDE SEQUENCE</scope>
    <source>
        <strain evidence="1">SYSU M60031</strain>
    </source>
</reference>
<comment type="caution">
    <text evidence="1">The sequence shown here is derived from an EMBL/GenBank/DDBJ whole genome shotgun (WGS) entry which is preliminary data.</text>
</comment>
<dbReference type="RefSeq" id="WP_254759803.1">
    <property type="nucleotide sequence ID" value="NZ_JANCLT010000008.1"/>
</dbReference>
<dbReference type="AlphaFoldDB" id="A0AA42BTV5"/>
<evidence type="ECO:0000313" key="2">
    <source>
        <dbReference type="Proteomes" id="UP001156102"/>
    </source>
</evidence>